<dbReference type="Pfam" id="PF00656">
    <property type="entry name" value="Peptidase_C14"/>
    <property type="match status" value="1"/>
</dbReference>
<keyword evidence="4" id="KW-1185">Reference proteome</keyword>
<evidence type="ECO:0000313" key="3">
    <source>
        <dbReference type="EMBL" id="MFC6672944.1"/>
    </source>
</evidence>
<evidence type="ECO:0000259" key="2">
    <source>
        <dbReference type="Pfam" id="PF00656"/>
    </source>
</evidence>
<dbReference type="Gene3D" id="3.40.50.1460">
    <property type="match status" value="1"/>
</dbReference>
<dbReference type="EMBL" id="JBHSWE010000001">
    <property type="protein sequence ID" value="MFC6672944.1"/>
    <property type="molecule type" value="Genomic_DNA"/>
</dbReference>
<evidence type="ECO:0000256" key="1">
    <source>
        <dbReference type="SAM" id="MobiDB-lite"/>
    </source>
</evidence>
<reference evidence="4" key="1">
    <citation type="journal article" date="2019" name="Int. J. Syst. Evol. Microbiol.">
        <title>The Global Catalogue of Microorganisms (GCM) 10K type strain sequencing project: providing services to taxonomists for standard genome sequencing and annotation.</title>
        <authorList>
            <consortium name="The Broad Institute Genomics Platform"/>
            <consortium name="The Broad Institute Genome Sequencing Center for Infectious Disease"/>
            <person name="Wu L."/>
            <person name="Ma J."/>
        </authorList>
    </citation>
    <scope>NUCLEOTIDE SEQUENCE [LARGE SCALE GENOMIC DNA]</scope>
    <source>
        <strain evidence="4">NBRC 111756</strain>
    </source>
</reference>
<dbReference type="PANTHER" id="PTHR22576">
    <property type="entry name" value="MUCOSA ASSOCIATED LYMPHOID TISSUE LYMPHOMA TRANSLOCATION PROTEIN 1/PARACASPASE"/>
    <property type="match status" value="1"/>
</dbReference>
<dbReference type="Gene3D" id="1.25.40.10">
    <property type="entry name" value="Tetratricopeptide repeat domain"/>
    <property type="match status" value="1"/>
</dbReference>
<feature type="compositionally biased region" description="Basic and acidic residues" evidence="1">
    <location>
        <begin position="240"/>
        <end position="267"/>
    </location>
</feature>
<feature type="domain" description="Peptidase C14 caspase" evidence="2">
    <location>
        <begin position="659"/>
        <end position="879"/>
    </location>
</feature>
<dbReference type="InterPro" id="IPR011990">
    <property type="entry name" value="TPR-like_helical_dom_sf"/>
</dbReference>
<dbReference type="SMART" id="SM00671">
    <property type="entry name" value="SEL1"/>
    <property type="match status" value="2"/>
</dbReference>
<evidence type="ECO:0000313" key="4">
    <source>
        <dbReference type="Proteomes" id="UP001596422"/>
    </source>
</evidence>
<dbReference type="SUPFAM" id="SSF52129">
    <property type="entry name" value="Caspase-like"/>
    <property type="match status" value="1"/>
</dbReference>
<organism evidence="3 4">
    <name type="scientific">Marinobacterium aestuariivivens</name>
    <dbReference type="NCBI Taxonomy" id="1698799"/>
    <lineage>
        <taxon>Bacteria</taxon>
        <taxon>Pseudomonadati</taxon>
        <taxon>Pseudomonadota</taxon>
        <taxon>Gammaproteobacteria</taxon>
        <taxon>Oceanospirillales</taxon>
        <taxon>Oceanospirillaceae</taxon>
        <taxon>Marinobacterium</taxon>
    </lineage>
</organism>
<dbReference type="PANTHER" id="PTHR22576:SF37">
    <property type="entry name" value="MUCOSA-ASSOCIATED LYMPHOID TISSUE LYMPHOMA TRANSLOCATION PROTEIN 1"/>
    <property type="match status" value="1"/>
</dbReference>
<feature type="region of interest" description="Disordered" evidence="1">
    <location>
        <begin position="218"/>
        <end position="301"/>
    </location>
</feature>
<comment type="caution">
    <text evidence="3">The sequence shown here is derived from an EMBL/GenBank/DDBJ whole genome shotgun (WGS) entry which is preliminary data.</text>
</comment>
<proteinExistence type="predicted"/>
<name>A0ABW2A6M9_9GAMM</name>
<dbReference type="Proteomes" id="UP001596422">
    <property type="component" value="Unassembled WGS sequence"/>
</dbReference>
<dbReference type="Pfam" id="PF08238">
    <property type="entry name" value="Sel1"/>
    <property type="match status" value="2"/>
</dbReference>
<dbReference type="InterPro" id="IPR011600">
    <property type="entry name" value="Pept_C14_caspase"/>
</dbReference>
<accession>A0ABW2A6M9</accession>
<protein>
    <submittedName>
        <fullName evidence="3">Caspase family protein</fullName>
    </submittedName>
</protein>
<dbReference type="InterPro" id="IPR006597">
    <property type="entry name" value="Sel1-like"/>
</dbReference>
<dbReference type="InterPro" id="IPR052039">
    <property type="entry name" value="Caspase-related_regulators"/>
</dbReference>
<sequence>MRAGGTEGLGFLHSGGGLPAGWIGRGLLLLVLVLAGCQGGGQLQQTATEAAAARNADDFLIVDCLLPGQVRKLGRQLTYQTARRPIRTSAVNCEIRGGEYVAYDRADYASALKVWLPKALEGDPEAQNYVGEIYEKGLGLAPDYRVAAHWYRQAADQGYAPAQINMGNLSEKGLGVPRDRQAALNWYRRASGLGDDLAFSSTLKAEFDEQERELTSLRSELSQRRESEAQLRAQVQRTQRQLEARQQELEASRRQADEIRRRLEQKKSPPGAAVPPPADDSAALRQQVDSLSRDKQQLQQQLDGLARSGPELEQRLAGTQQQVEGLRAQLQQAQVQLAGHRQELSATRQELEASRQALARQRELSSGQNADEARLQTLAQQNRTLENQQQRYESLISEGREEQQRLQQALNALQSEQSGTEQRLQQYREQQQTLQLALKEKETVLQQMQAQQQQSEAELAASRTRYETELQLFAQETRAQRQRRQSEIAALDRQLQSRQQQVDAQQSEIEALQQAVRQQEQQLSQLERAETGRAVAAAGPPSIEIIEPPVVLMRGVPSVQLQSPVLEREVIGKVVAPAGLLSFQVNGKAVAVGDNSLFQVKVPIRSGRTPVEIVAVDREGRRVVAAFSLVTEPPAVAKASEGSTTEATQAPELALGNYHALVIGNNRYRHFPSLNTARNDARDAEKLLRERYGFKTTLLLDADRYAILSALNRLRQELTEQDNLLIYYAGHGELDRINDRGFWLPVDAEQGNSANWISNVDITDILNAMRAKQVMVVADSCYSGTLSLSSMPRLELSIPEDNRNEWIMTLAQVRARTVLTSGGVKPVPDSAGGNHSVFATAFLETLSGNQRVLEGHALYREVLQRVQQRKLRPELQQVPDYAPIHHAGHEAGEFFFRPL</sequence>
<dbReference type="SUPFAM" id="SSF81901">
    <property type="entry name" value="HCP-like"/>
    <property type="match status" value="1"/>
</dbReference>
<gene>
    <name evidence="3" type="ORF">ACFQDL_24785</name>
</gene>
<dbReference type="InterPro" id="IPR029030">
    <property type="entry name" value="Caspase-like_dom_sf"/>
</dbReference>
<dbReference type="RefSeq" id="WP_379911349.1">
    <property type="nucleotide sequence ID" value="NZ_JBHSWE010000001.1"/>
</dbReference>
<dbReference type="Gene3D" id="1.10.287.1490">
    <property type="match status" value="1"/>
</dbReference>